<evidence type="ECO:0000313" key="5">
    <source>
        <dbReference type="Proteomes" id="UP000287033"/>
    </source>
</evidence>
<keyword evidence="1" id="KW-0862">Zinc</keyword>
<feature type="compositionally biased region" description="Polar residues" evidence="2">
    <location>
        <begin position="145"/>
        <end position="154"/>
    </location>
</feature>
<evidence type="ECO:0000256" key="2">
    <source>
        <dbReference type="SAM" id="MobiDB-lite"/>
    </source>
</evidence>
<feature type="domain" description="C2H2-type" evidence="3">
    <location>
        <begin position="175"/>
        <end position="205"/>
    </location>
</feature>
<dbReference type="GO" id="GO:0006357">
    <property type="term" value="P:regulation of transcription by RNA polymerase II"/>
    <property type="evidence" value="ECO:0007669"/>
    <property type="project" value="TreeGrafter"/>
</dbReference>
<feature type="region of interest" description="Disordered" evidence="2">
    <location>
        <begin position="394"/>
        <end position="486"/>
    </location>
</feature>
<feature type="region of interest" description="Disordered" evidence="2">
    <location>
        <begin position="200"/>
        <end position="359"/>
    </location>
</feature>
<feature type="compositionally biased region" description="Basic and acidic residues" evidence="2">
    <location>
        <begin position="1094"/>
        <end position="1112"/>
    </location>
</feature>
<feature type="compositionally biased region" description="Low complexity" evidence="2">
    <location>
        <begin position="228"/>
        <end position="242"/>
    </location>
</feature>
<proteinExistence type="predicted"/>
<keyword evidence="1" id="KW-0863">Zinc-finger</keyword>
<reference evidence="4 5" key="1">
    <citation type="journal article" date="2018" name="Nat. Ecol. Evol.">
        <title>Shark genomes provide insights into elasmobranch evolution and the origin of vertebrates.</title>
        <authorList>
            <person name="Hara Y"/>
            <person name="Yamaguchi K"/>
            <person name="Onimaru K"/>
            <person name="Kadota M"/>
            <person name="Koyanagi M"/>
            <person name="Keeley SD"/>
            <person name="Tatsumi K"/>
            <person name="Tanaka K"/>
            <person name="Motone F"/>
            <person name="Kageyama Y"/>
            <person name="Nozu R"/>
            <person name="Adachi N"/>
            <person name="Nishimura O"/>
            <person name="Nakagawa R"/>
            <person name="Tanegashima C"/>
            <person name="Kiyatake I"/>
            <person name="Matsumoto R"/>
            <person name="Murakumo K"/>
            <person name="Nishida K"/>
            <person name="Terakita A"/>
            <person name="Kuratani S"/>
            <person name="Sato K"/>
            <person name="Hyodo S Kuraku.S."/>
        </authorList>
    </citation>
    <scope>NUCLEOTIDE SEQUENCE [LARGE SCALE GENOMIC DNA]</scope>
</reference>
<protein>
    <recommendedName>
        <fullName evidence="3">C2H2-type domain-containing protein</fullName>
    </recommendedName>
</protein>
<dbReference type="PANTHER" id="PTHR21564:SF2">
    <property type="entry name" value="ZINC FINGER PROTEIN 609"/>
    <property type="match status" value="1"/>
</dbReference>
<feature type="compositionally biased region" description="Polar residues" evidence="2">
    <location>
        <begin position="529"/>
        <end position="544"/>
    </location>
</feature>
<comment type="caution">
    <text evidence="4">The sequence shown here is derived from an EMBL/GenBank/DDBJ whole genome shotgun (WGS) entry which is preliminary data.</text>
</comment>
<dbReference type="STRING" id="137246.A0A401T7G6"/>
<feature type="compositionally biased region" description="Basic and acidic residues" evidence="2">
    <location>
        <begin position="729"/>
        <end position="765"/>
    </location>
</feature>
<name>A0A401T7G6_CHIPU</name>
<feature type="compositionally biased region" description="Basic and acidic residues" evidence="2">
    <location>
        <begin position="327"/>
        <end position="351"/>
    </location>
</feature>
<feature type="compositionally biased region" description="Low complexity" evidence="2">
    <location>
        <begin position="624"/>
        <end position="641"/>
    </location>
</feature>
<feature type="compositionally biased region" description="Polar residues" evidence="2">
    <location>
        <begin position="670"/>
        <end position="681"/>
    </location>
</feature>
<dbReference type="GO" id="GO:0005634">
    <property type="term" value="C:nucleus"/>
    <property type="evidence" value="ECO:0007669"/>
    <property type="project" value="TreeGrafter"/>
</dbReference>
<feature type="compositionally biased region" description="Basic and acidic residues" evidence="2">
    <location>
        <begin position="1049"/>
        <end position="1058"/>
    </location>
</feature>
<evidence type="ECO:0000259" key="3">
    <source>
        <dbReference type="PROSITE" id="PS50157"/>
    </source>
</evidence>
<feature type="compositionally biased region" description="Basic and acidic residues" evidence="2">
    <location>
        <begin position="450"/>
        <end position="463"/>
    </location>
</feature>
<dbReference type="OMA" id="HSRAWRT"/>
<feature type="region of interest" description="Disordered" evidence="2">
    <location>
        <begin position="38"/>
        <end position="166"/>
    </location>
</feature>
<dbReference type="GO" id="GO:0008270">
    <property type="term" value="F:zinc ion binding"/>
    <property type="evidence" value="ECO:0007669"/>
    <property type="project" value="UniProtKB-KW"/>
</dbReference>
<dbReference type="InterPro" id="IPR013087">
    <property type="entry name" value="Znf_C2H2_type"/>
</dbReference>
<feature type="compositionally biased region" description="Basic and acidic residues" evidence="2">
    <location>
        <begin position="200"/>
        <end position="219"/>
    </location>
</feature>
<evidence type="ECO:0000313" key="4">
    <source>
        <dbReference type="EMBL" id="GCC38578.1"/>
    </source>
</evidence>
<feature type="compositionally biased region" description="Polar residues" evidence="2">
    <location>
        <begin position="1079"/>
        <end position="1093"/>
    </location>
</feature>
<dbReference type="PANTHER" id="PTHR21564">
    <property type="entry name" value="BRAKELESS PROTEIN"/>
    <property type="match status" value="1"/>
</dbReference>
<keyword evidence="1" id="KW-0479">Metal-binding</keyword>
<sequence length="1341" mass="149215">MRQYLSSVLVVNVTWRNKTYVGTLLDCTRHDWAPPRFCESPTSDLEMRGNNRGRGKRTRPTTNAPVIEATTVPDNKVVTKTRACTSSKGRRGSQNSSDRRTPTNTVEDVKASPSAGNKRKNKPAPDLDVTSSSEDSKGGKRMRSNSRGTATPTPVTGMKSEPPVPEHNCPSPVLIDCPHPNCNKKYKHINGLRYHQAHAHTDSDGKLEGDIDSEEKNSDGEDCTQHPSLSQDSSSCNGSSSSHTFCQAKGSMSPARSVTPKGRREGSMEAHSPSPAAKLIAGKGSSKKKVSSEADTEPGGMYNIECSEEGPPVASPSDDTGNDGDDSSEKKSVLEKDKAKKSSSLKSEKLPLKTKSARPIVPAMPAQMYSFPTTGFTASGPGPAQSLATTVVQAMSKSPPLKAIQPKPTVMGEPSTVNPALTPLKEKKKKEKKKKDAKEAASPKPLGKGGKPEDGKSPFRDSSADAAPKGEGLLNGSSESHESRLASIKAEADKIYSFTDNAPSPSIGTASRLEGSSLVTPITPLHVVTQNGADSSSVKTNSPAYSDISDAGEDGEGKGEGAKVKTTSPDQMAKESAKKALFSSSSSTSSSSSSSSSRTQPPLSKETHSPYYQGYEAYYSPNYPHSSPGGASSGSGAVSHSVKIKKEVEEEGAEVRVKVENADDKKIDMGTTSHHPSVIQQRPQMYMQPLYYGQYAYMPQYGYSEQGYHSHVMSTNPAYRQQYEKLCEEQHKQRQEQNRGKHNTNDTEKKQEHSIKDRDREEWKQKSSASATLSKAPSLTDLAKPVPNKPKDSTDSMKYAIMAKADDVSKVQSQQAEGLKMKLTEGSHLGRELCETKPSLESSKHSGMDPTLWYRQQITEIEPDPSSFTQYCSSLHLVPRHGSDFNSSSLKGFSRCQLIHSWREESESRLWSYVYPSKYSEQQKAEEERWKEAERDRKFKEESSSRLRSKEIAVKEESKDSMCLESRSTSLEECRSVGKDPRSGLHIPVSSSMVQHPSYMPYVHGYPYGKPYETPHPGFRGVTPMMMQNYPGSYLSSGFSFSPYANKVPGHEDSDRARGSPGGGSKPSSESMALDILQQHASQYKSRSPTTSDKPPHERERGEREIDKERPRSSPSQRQITSHHHLGMGYPLLPGQYDLPYATGLSSPAIVTSQQAAAQASVSTLFPPARRTEYNLNLYVVRDHHLVAMEHTSALRLKREPEQSHDAVVAPDLNKFITQENREYREHSRAWRTFENDREDREYREHSRAWRTFENDREHREYREHSRAWRTFKNDREHREYREHSRAWRTFENDREHREHSRAWRTFENDREHREYREHLRTSRTSIPLCLLTPLGHDVSF</sequence>
<feature type="compositionally biased region" description="Basic and acidic residues" evidence="2">
    <location>
        <begin position="644"/>
        <end position="668"/>
    </location>
</feature>
<dbReference type="Proteomes" id="UP000287033">
    <property type="component" value="Unassembled WGS sequence"/>
</dbReference>
<organism evidence="4 5">
    <name type="scientific">Chiloscyllium punctatum</name>
    <name type="common">Brownbanded bambooshark</name>
    <name type="synonym">Hemiscyllium punctatum</name>
    <dbReference type="NCBI Taxonomy" id="137246"/>
    <lineage>
        <taxon>Eukaryota</taxon>
        <taxon>Metazoa</taxon>
        <taxon>Chordata</taxon>
        <taxon>Craniata</taxon>
        <taxon>Vertebrata</taxon>
        <taxon>Chondrichthyes</taxon>
        <taxon>Elasmobranchii</taxon>
        <taxon>Galeomorphii</taxon>
        <taxon>Galeoidea</taxon>
        <taxon>Orectolobiformes</taxon>
        <taxon>Hemiscylliidae</taxon>
        <taxon>Chiloscyllium</taxon>
    </lineage>
</organism>
<feature type="compositionally biased region" description="Polar residues" evidence="2">
    <location>
        <begin position="766"/>
        <end position="777"/>
    </location>
</feature>
<dbReference type="OrthoDB" id="5863628at2759"/>
<feature type="compositionally biased region" description="Polar residues" evidence="2">
    <location>
        <begin position="82"/>
        <end position="106"/>
    </location>
</feature>
<dbReference type="EMBL" id="BEZZ01001212">
    <property type="protein sequence ID" value="GCC38578.1"/>
    <property type="molecule type" value="Genomic_DNA"/>
</dbReference>
<feature type="compositionally biased region" description="Low complexity" evidence="2">
    <location>
        <begin position="583"/>
        <end position="597"/>
    </location>
</feature>
<dbReference type="PROSITE" id="PS50157">
    <property type="entry name" value="ZINC_FINGER_C2H2_2"/>
    <property type="match status" value="1"/>
</dbReference>
<dbReference type="InterPro" id="IPR040010">
    <property type="entry name" value="ZN608/ZN609"/>
</dbReference>
<feature type="region of interest" description="Disordered" evidence="2">
    <location>
        <begin position="1046"/>
        <end position="1129"/>
    </location>
</feature>
<keyword evidence="5" id="KW-1185">Reference proteome</keyword>
<accession>A0A401T7G6</accession>
<feature type="region of interest" description="Disordered" evidence="2">
    <location>
        <begin position="729"/>
        <end position="795"/>
    </location>
</feature>
<gene>
    <name evidence="4" type="ORF">chiPu_0017093</name>
</gene>
<evidence type="ECO:0000256" key="1">
    <source>
        <dbReference type="PROSITE-ProRule" id="PRU00042"/>
    </source>
</evidence>
<dbReference type="PROSITE" id="PS00028">
    <property type="entry name" value="ZINC_FINGER_C2H2_1"/>
    <property type="match status" value="1"/>
</dbReference>
<feature type="region of interest" description="Disordered" evidence="2">
    <location>
        <begin position="529"/>
        <end position="681"/>
    </location>
</feature>